<dbReference type="AlphaFoldDB" id="A0A9W6YY67"/>
<evidence type="ECO:0000313" key="2">
    <source>
        <dbReference type="Proteomes" id="UP001165063"/>
    </source>
</evidence>
<reference evidence="1" key="1">
    <citation type="submission" date="2023-04" db="EMBL/GenBank/DDBJ databases">
        <title>Ambrosiozyma monospora NBRC 1965.</title>
        <authorList>
            <person name="Ichikawa N."/>
            <person name="Sato H."/>
            <person name="Tonouchi N."/>
        </authorList>
    </citation>
    <scope>NUCLEOTIDE SEQUENCE</scope>
    <source>
        <strain evidence="1">NBRC 1965</strain>
    </source>
</reference>
<keyword evidence="2" id="KW-1185">Reference proteome</keyword>
<evidence type="ECO:0000313" key="1">
    <source>
        <dbReference type="EMBL" id="GMG50641.1"/>
    </source>
</evidence>
<organism evidence="1 2">
    <name type="scientific">Ambrosiozyma monospora</name>
    <name type="common">Yeast</name>
    <name type="synonym">Endomycopsis monosporus</name>
    <dbReference type="NCBI Taxonomy" id="43982"/>
    <lineage>
        <taxon>Eukaryota</taxon>
        <taxon>Fungi</taxon>
        <taxon>Dikarya</taxon>
        <taxon>Ascomycota</taxon>
        <taxon>Saccharomycotina</taxon>
        <taxon>Pichiomycetes</taxon>
        <taxon>Pichiales</taxon>
        <taxon>Pichiaceae</taxon>
        <taxon>Ambrosiozyma</taxon>
    </lineage>
</organism>
<sequence length="173" mass="20076">MSPEAVKLKRSIDPKERRKLGRAFISESEIKEVRSIADVPLSPTFFNQFNSIRNDSLTSTNHKKFKILSNTPTIVSRTTIIKGIETFYEQQKSRFNNIPITCGFDNYNPKMVYINLAQIYDLSDEMSEDDYNDSITSLFVCISMHRFEYKEQVTYTLESIDSESTNKVVIPYQ</sequence>
<name>A0A9W6YY67_AMBMO</name>
<dbReference type="Proteomes" id="UP001165063">
    <property type="component" value="Unassembled WGS sequence"/>
</dbReference>
<comment type="caution">
    <text evidence="1">The sequence shown here is derived from an EMBL/GenBank/DDBJ whole genome shotgun (WGS) entry which is preliminary data.</text>
</comment>
<proteinExistence type="predicted"/>
<accession>A0A9W6YY67</accession>
<gene>
    <name evidence="1" type="ORF">Amon01_000720300</name>
</gene>
<protein>
    <submittedName>
        <fullName evidence="1">Unnamed protein product</fullName>
    </submittedName>
</protein>
<dbReference type="EMBL" id="BSXU01005110">
    <property type="protein sequence ID" value="GMG50641.1"/>
    <property type="molecule type" value="Genomic_DNA"/>
</dbReference>